<protein>
    <submittedName>
        <fullName evidence="10">Cobalt-zinc-cadmium efflux protein</fullName>
    </submittedName>
</protein>
<dbReference type="HOGENOM" id="CLU_013430_3_3_2"/>
<dbReference type="KEGG" id="ths:TES1_1891"/>
<dbReference type="InterPro" id="IPR050291">
    <property type="entry name" value="CDF_Transporter"/>
</dbReference>
<dbReference type="PANTHER" id="PTHR43840:SF15">
    <property type="entry name" value="MITOCHONDRIAL METAL TRANSPORTER 1-RELATED"/>
    <property type="match status" value="1"/>
</dbReference>
<evidence type="ECO:0000256" key="3">
    <source>
        <dbReference type="ARBA" id="ARBA00022448"/>
    </source>
</evidence>
<evidence type="ECO:0000256" key="7">
    <source>
        <dbReference type="SAM" id="Phobius"/>
    </source>
</evidence>
<gene>
    <name evidence="10" type="ORF">TES1_1891</name>
</gene>
<feature type="transmembrane region" description="Helical" evidence="7">
    <location>
        <begin position="175"/>
        <end position="194"/>
    </location>
</feature>
<keyword evidence="3" id="KW-0813">Transport</keyword>
<dbReference type="Gene3D" id="1.20.1510.10">
    <property type="entry name" value="Cation efflux protein transmembrane domain"/>
    <property type="match status" value="1"/>
</dbReference>
<keyword evidence="4 7" id="KW-0812">Transmembrane</keyword>
<name>W0I573_9EURY</name>
<evidence type="ECO:0000259" key="9">
    <source>
        <dbReference type="Pfam" id="PF16916"/>
    </source>
</evidence>
<evidence type="ECO:0000256" key="2">
    <source>
        <dbReference type="ARBA" id="ARBA00008114"/>
    </source>
</evidence>
<dbReference type="InterPro" id="IPR036837">
    <property type="entry name" value="Cation_efflux_CTD_sf"/>
</dbReference>
<proteinExistence type="inferred from homology"/>
<comment type="similarity">
    <text evidence="2">Belongs to the cation diffusion facilitator (CDF) transporter (TC 2.A.4) family.</text>
</comment>
<dbReference type="GO" id="GO:0016020">
    <property type="term" value="C:membrane"/>
    <property type="evidence" value="ECO:0007669"/>
    <property type="project" value="UniProtKB-SubCell"/>
</dbReference>
<feature type="domain" description="Cation efflux protein cytoplasmic" evidence="9">
    <location>
        <begin position="205"/>
        <end position="280"/>
    </location>
</feature>
<dbReference type="Proteomes" id="UP000019027">
    <property type="component" value="Chromosome"/>
</dbReference>
<dbReference type="AlphaFoldDB" id="W0I573"/>
<feature type="transmembrane region" description="Helical" evidence="7">
    <location>
        <begin position="100"/>
        <end position="122"/>
    </location>
</feature>
<evidence type="ECO:0000256" key="6">
    <source>
        <dbReference type="ARBA" id="ARBA00023136"/>
    </source>
</evidence>
<dbReference type="GeneID" id="24907036"/>
<dbReference type="Gene3D" id="3.30.70.1350">
    <property type="entry name" value="Cation efflux protein, cytoplasmic domain"/>
    <property type="match status" value="1"/>
</dbReference>
<dbReference type="RefSeq" id="WP_042682374.1">
    <property type="nucleotide sequence ID" value="NZ_CP006965.1"/>
</dbReference>
<keyword evidence="11" id="KW-1185">Reference proteome</keyword>
<dbReference type="Pfam" id="PF16916">
    <property type="entry name" value="ZT_dimer"/>
    <property type="match status" value="1"/>
</dbReference>
<comment type="subcellular location">
    <subcellularLocation>
        <location evidence="1">Membrane</location>
        <topology evidence="1">Multi-pass membrane protein</topology>
    </subcellularLocation>
</comment>
<dbReference type="NCBIfam" id="TIGR01297">
    <property type="entry name" value="CDF"/>
    <property type="match status" value="1"/>
</dbReference>
<evidence type="ECO:0000256" key="4">
    <source>
        <dbReference type="ARBA" id="ARBA00022692"/>
    </source>
</evidence>
<dbReference type="GO" id="GO:0008324">
    <property type="term" value="F:monoatomic cation transmembrane transporter activity"/>
    <property type="evidence" value="ECO:0007669"/>
    <property type="project" value="InterPro"/>
</dbReference>
<dbReference type="STRING" id="582419.TES1_1891"/>
<dbReference type="InterPro" id="IPR027470">
    <property type="entry name" value="Cation_efflux_CTD"/>
</dbReference>
<evidence type="ECO:0000313" key="11">
    <source>
        <dbReference type="Proteomes" id="UP000019027"/>
    </source>
</evidence>
<evidence type="ECO:0000313" key="10">
    <source>
        <dbReference type="EMBL" id="AHF81266.1"/>
    </source>
</evidence>
<dbReference type="PANTHER" id="PTHR43840">
    <property type="entry name" value="MITOCHONDRIAL METAL TRANSPORTER 1-RELATED"/>
    <property type="match status" value="1"/>
</dbReference>
<dbReference type="EMBL" id="CP006965">
    <property type="protein sequence ID" value="AHF81266.1"/>
    <property type="molecule type" value="Genomic_DNA"/>
</dbReference>
<dbReference type="SUPFAM" id="SSF160240">
    <property type="entry name" value="Cation efflux protein cytoplasmic domain-like"/>
    <property type="match status" value="1"/>
</dbReference>
<reference evidence="10 11" key="1">
    <citation type="journal article" date="2014" name="Int. J. Syst. Evol. Microbiol.">
        <title>Thermococcus paralvinellae sp. nov. and Thermococcus cleftensis sp. nov. of hyperthermophilic heterotrophs from deep-sea hydrothermal vents.</title>
        <authorList>
            <person name="Hensley S.A."/>
            <person name="Jung J.H."/>
            <person name="Park C.S."/>
            <person name="Holden J.F."/>
        </authorList>
    </citation>
    <scope>NUCLEOTIDE SEQUENCE [LARGE SCALE GENOMIC DNA]</scope>
    <source>
        <strain evidence="10 11">ES1</strain>
    </source>
</reference>
<evidence type="ECO:0000256" key="1">
    <source>
        <dbReference type="ARBA" id="ARBA00004141"/>
    </source>
</evidence>
<dbReference type="InterPro" id="IPR058533">
    <property type="entry name" value="Cation_efflux_TM"/>
</dbReference>
<dbReference type="OrthoDB" id="8907at2157"/>
<organism evidence="10 11">
    <name type="scientific">Thermococcus paralvinellae</name>
    <dbReference type="NCBI Taxonomy" id="582419"/>
    <lineage>
        <taxon>Archaea</taxon>
        <taxon>Methanobacteriati</taxon>
        <taxon>Methanobacteriota</taxon>
        <taxon>Thermococci</taxon>
        <taxon>Thermococcales</taxon>
        <taxon>Thermococcaceae</taxon>
        <taxon>Thermococcus</taxon>
    </lineage>
</organism>
<dbReference type="InterPro" id="IPR027469">
    <property type="entry name" value="Cation_efflux_TMD_sf"/>
</dbReference>
<feature type="transmembrane region" description="Helical" evidence="7">
    <location>
        <begin position="76"/>
        <end position="93"/>
    </location>
</feature>
<accession>W0I573</accession>
<evidence type="ECO:0000259" key="8">
    <source>
        <dbReference type="Pfam" id="PF01545"/>
    </source>
</evidence>
<feature type="transmembrane region" description="Helical" evidence="7">
    <location>
        <begin position="12"/>
        <end position="35"/>
    </location>
</feature>
<dbReference type="SUPFAM" id="SSF161111">
    <property type="entry name" value="Cation efflux protein transmembrane domain-like"/>
    <property type="match status" value="1"/>
</dbReference>
<sequence length="286" mass="31275">MQEVYKPIFVSVIGNILLALLKIAVGLAYSSLALISDGVHSLSDVITSVIGFVGIKIASKPPDKSHPFGHSRFEPLFAFFIGLALFLVAYEIARDSITRLLAGISIEVNSIMLGVAVISILVKEAMTQYTLWIGKKLNNQILIADAYHHRSDVLSSLAVLAGLLLQEFGFTYGDALAGFIVALFIGKVAIEIILQNVNYLTGTSPPFEVCEKIKGTALSVENVLGVHDLRAHYLGPKLHVELHIEVPPNLTLKEAHDISEEVKKRIEELEEVERAFVHVDIKGVTK</sequence>
<dbReference type="InterPro" id="IPR002524">
    <property type="entry name" value="Cation_efflux"/>
</dbReference>
<dbReference type="Pfam" id="PF01545">
    <property type="entry name" value="Cation_efflux"/>
    <property type="match status" value="1"/>
</dbReference>
<keyword evidence="5 7" id="KW-1133">Transmembrane helix</keyword>
<evidence type="ECO:0000256" key="5">
    <source>
        <dbReference type="ARBA" id="ARBA00022989"/>
    </source>
</evidence>
<dbReference type="FunFam" id="1.20.1510.10:FF:000006">
    <property type="entry name" value="Divalent cation efflux transporter"/>
    <property type="match status" value="1"/>
</dbReference>
<keyword evidence="6 7" id="KW-0472">Membrane</keyword>
<feature type="domain" description="Cation efflux protein transmembrane" evidence="8">
    <location>
        <begin position="8"/>
        <end position="200"/>
    </location>
</feature>